<reference evidence="2" key="1">
    <citation type="submission" date="2020-08" db="EMBL/GenBank/DDBJ databases">
        <title>Multicomponent nature underlies the extraordinary mechanical properties of spider dragline silk.</title>
        <authorList>
            <person name="Kono N."/>
            <person name="Nakamura H."/>
            <person name="Mori M."/>
            <person name="Yoshida Y."/>
            <person name="Ohtoshi R."/>
            <person name="Malay A.D."/>
            <person name="Moran D.A.P."/>
            <person name="Tomita M."/>
            <person name="Numata K."/>
            <person name="Arakawa K."/>
        </authorList>
    </citation>
    <scope>NUCLEOTIDE SEQUENCE</scope>
</reference>
<dbReference type="EMBL" id="BMAW01025156">
    <property type="protein sequence ID" value="GFT91179.1"/>
    <property type="molecule type" value="Genomic_DNA"/>
</dbReference>
<keyword evidence="3" id="KW-1185">Reference proteome</keyword>
<evidence type="ECO:0000313" key="3">
    <source>
        <dbReference type="Proteomes" id="UP000887013"/>
    </source>
</evidence>
<feature type="region of interest" description="Disordered" evidence="1">
    <location>
        <begin position="1"/>
        <end position="29"/>
    </location>
</feature>
<gene>
    <name evidence="2" type="ORF">NPIL_397401</name>
</gene>
<dbReference type="Proteomes" id="UP000887013">
    <property type="component" value="Unassembled WGS sequence"/>
</dbReference>
<evidence type="ECO:0000313" key="2">
    <source>
        <dbReference type="EMBL" id="GFT91179.1"/>
    </source>
</evidence>
<feature type="non-terminal residue" evidence="2">
    <location>
        <position position="1"/>
    </location>
</feature>
<evidence type="ECO:0000256" key="1">
    <source>
        <dbReference type="SAM" id="MobiDB-lite"/>
    </source>
</evidence>
<dbReference type="AlphaFoldDB" id="A0A8X6UAG5"/>
<comment type="caution">
    <text evidence="2">The sequence shown here is derived from an EMBL/GenBank/DDBJ whole genome shotgun (WGS) entry which is preliminary data.</text>
</comment>
<accession>A0A8X6UAG5</accession>
<proteinExistence type="predicted"/>
<sequence>MSDSDWSDTNESVSSVEDDSDELIDVEND</sequence>
<feature type="compositionally biased region" description="Acidic residues" evidence="1">
    <location>
        <begin position="16"/>
        <end position="29"/>
    </location>
</feature>
<organism evidence="2 3">
    <name type="scientific">Nephila pilipes</name>
    <name type="common">Giant wood spider</name>
    <name type="synonym">Nephila maculata</name>
    <dbReference type="NCBI Taxonomy" id="299642"/>
    <lineage>
        <taxon>Eukaryota</taxon>
        <taxon>Metazoa</taxon>
        <taxon>Ecdysozoa</taxon>
        <taxon>Arthropoda</taxon>
        <taxon>Chelicerata</taxon>
        <taxon>Arachnida</taxon>
        <taxon>Araneae</taxon>
        <taxon>Araneomorphae</taxon>
        <taxon>Entelegynae</taxon>
        <taxon>Araneoidea</taxon>
        <taxon>Nephilidae</taxon>
        <taxon>Nephila</taxon>
    </lineage>
</organism>
<name>A0A8X6UAG5_NEPPI</name>
<protein>
    <submittedName>
        <fullName evidence="2">Uncharacterized protein</fullName>
    </submittedName>
</protein>